<dbReference type="Proteomes" id="UP000593802">
    <property type="component" value="Chromosome"/>
</dbReference>
<accession>A0A7I8D6H4</accession>
<dbReference type="EMBL" id="AP023366">
    <property type="protein sequence ID" value="BCJ85597.1"/>
    <property type="molecule type" value="Genomic_DNA"/>
</dbReference>
<dbReference type="KEGG" id="eff:skT53_05820"/>
<proteinExistence type="predicted"/>
<organism evidence="2 3">
    <name type="scientific">Effusibacillus dendaii</name>
    <dbReference type="NCBI Taxonomy" id="2743772"/>
    <lineage>
        <taxon>Bacteria</taxon>
        <taxon>Bacillati</taxon>
        <taxon>Bacillota</taxon>
        <taxon>Bacilli</taxon>
        <taxon>Bacillales</taxon>
        <taxon>Alicyclobacillaceae</taxon>
        <taxon>Effusibacillus</taxon>
    </lineage>
</organism>
<evidence type="ECO:0000313" key="3">
    <source>
        <dbReference type="Proteomes" id="UP000593802"/>
    </source>
</evidence>
<dbReference type="AlphaFoldDB" id="A0A7I8D6H4"/>
<name>A0A7I8D6H4_9BACL</name>
<evidence type="ECO:0000256" key="1">
    <source>
        <dbReference type="SAM" id="Phobius"/>
    </source>
</evidence>
<reference evidence="2 3" key="1">
    <citation type="submission" date="2020-08" db="EMBL/GenBank/DDBJ databases">
        <title>Complete Genome Sequence of Effusibacillus dendaii Strain skT53, Isolated from Farmland soil.</title>
        <authorList>
            <person name="Konishi T."/>
            <person name="Kawasaki H."/>
        </authorList>
    </citation>
    <scope>NUCLEOTIDE SEQUENCE [LARGE SCALE GENOMIC DNA]</scope>
    <source>
        <strain evidence="3">skT53</strain>
    </source>
</reference>
<keyword evidence="1" id="KW-0812">Transmembrane</keyword>
<keyword evidence="3" id="KW-1185">Reference proteome</keyword>
<keyword evidence="1" id="KW-1133">Transmembrane helix</keyword>
<feature type="transmembrane region" description="Helical" evidence="1">
    <location>
        <begin position="38"/>
        <end position="57"/>
    </location>
</feature>
<keyword evidence="1" id="KW-0472">Membrane</keyword>
<gene>
    <name evidence="2" type="ORF">skT53_05820</name>
</gene>
<protein>
    <submittedName>
        <fullName evidence="2">Uncharacterized protein</fullName>
    </submittedName>
</protein>
<evidence type="ECO:0000313" key="2">
    <source>
        <dbReference type="EMBL" id="BCJ85597.1"/>
    </source>
</evidence>
<sequence length="93" mass="10010">MEYAVLGIKRKSLISPGWLQGIFLTIVLAIVAKVLVTLPFLSIMGQLVIAILLGIAWRAIMGIPETAQVGISFFGKNALADRDHSAWHAAKPA</sequence>
<feature type="transmembrane region" description="Helical" evidence="1">
    <location>
        <begin position="12"/>
        <end position="32"/>
    </location>
</feature>